<dbReference type="AlphaFoldDB" id="A0A0F9S1G3"/>
<comment type="caution">
    <text evidence="1">The sequence shown here is derived from an EMBL/GenBank/DDBJ whole genome shotgun (WGS) entry which is preliminary data.</text>
</comment>
<reference evidence="1" key="1">
    <citation type="journal article" date="2015" name="Nature">
        <title>Complex archaea that bridge the gap between prokaryotes and eukaryotes.</title>
        <authorList>
            <person name="Spang A."/>
            <person name="Saw J.H."/>
            <person name="Jorgensen S.L."/>
            <person name="Zaremba-Niedzwiedzka K."/>
            <person name="Martijn J."/>
            <person name="Lind A.E."/>
            <person name="van Eijk R."/>
            <person name="Schleper C."/>
            <person name="Guy L."/>
            <person name="Ettema T.J."/>
        </authorList>
    </citation>
    <scope>NUCLEOTIDE SEQUENCE</scope>
</reference>
<accession>A0A0F9S1G3</accession>
<name>A0A0F9S1G3_9ZZZZ</name>
<proteinExistence type="predicted"/>
<dbReference type="EMBL" id="LAZR01000678">
    <property type="protein sequence ID" value="KKN60924.1"/>
    <property type="molecule type" value="Genomic_DNA"/>
</dbReference>
<gene>
    <name evidence="1" type="ORF">LCGC14_0527230</name>
</gene>
<protein>
    <submittedName>
        <fullName evidence="1">Uncharacterized protein</fullName>
    </submittedName>
</protein>
<sequence>MAFSTRYIGNYQAELRLDLKDGSTLWSNYELDRSVQRAVDDLSRSYPLEAVYEHTISYTITGEASTAPAAGTYKALAYKPIRPKSETITNAAGTTTYTRGTDYTIDYMNGKYTIISTGSISENDSLLVSYTKSRLGIDLSAIISNLVRVVRVEYPADQVPQQFVSYNIWNDFMYIGSQKPGESQKQLNDGEHVVIYYDKPHTAPLASTVPSYPALLDEVICIGAGAYALLVKALQYEHQSVTDLASSRTALGNLSGIHTAVGTALGKLTAIHTLVDAAFDKVTTYIADADTALDAFISAIAAAPTALAKVDTYLAGASESTKAQLALITTFAAGLRTAALTAVDAANTYLDEVDTTDLQGAEAVWADEVKHILTEAGIPNAEDFLESGDDSIDISSILTKVETALDKIATEVAAGKSYLGTGDSLINKVNVGENVPGLYREYASVQADGVAAGYRWEAAERVNKARVQQQQAEEYRKYAEVTLEMAKLWESKRRDFLSGATTRINAALGFLGEADSRLNNLRSYIEQANGYSTIANGFVAEANGRIAVARSFIEEATQRLVMSRGYAEEANGRMAEIDRYLSEVGARLAELDDYMEEADRYISLANSDRELSDRFRTEGLERRNEFWSILKDKSEYRKRTSTTAVRQPA</sequence>
<organism evidence="1">
    <name type="scientific">marine sediment metagenome</name>
    <dbReference type="NCBI Taxonomy" id="412755"/>
    <lineage>
        <taxon>unclassified sequences</taxon>
        <taxon>metagenomes</taxon>
        <taxon>ecological metagenomes</taxon>
    </lineage>
</organism>
<evidence type="ECO:0000313" key="1">
    <source>
        <dbReference type="EMBL" id="KKN60924.1"/>
    </source>
</evidence>